<dbReference type="EMBL" id="CAXIEN010000098">
    <property type="protein sequence ID" value="CAL1276963.1"/>
    <property type="molecule type" value="Genomic_DNA"/>
</dbReference>
<accession>A0AAV2A2S6</accession>
<proteinExistence type="predicted"/>
<name>A0AAV2A2S6_9ARAC</name>
<evidence type="ECO:0000313" key="1">
    <source>
        <dbReference type="EMBL" id="CAL1276963.1"/>
    </source>
</evidence>
<organism evidence="1 2">
    <name type="scientific">Larinioides sclopetarius</name>
    <dbReference type="NCBI Taxonomy" id="280406"/>
    <lineage>
        <taxon>Eukaryota</taxon>
        <taxon>Metazoa</taxon>
        <taxon>Ecdysozoa</taxon>
        <taxon>Arthropoda</taxon>
        <taxon>Chelicerata</taxon>
        <taxon>Arachnida</taxon>
        <taxon>Araneae</taxon>
        <taxon>Araneomorphae</taxon>
        <taxon>Entelegynae</taxon>
        <taxon>Araneoidea</taxon>
        <taxon>Araneidae</taxon>
        <taxon>Larinioides</taxon>
    </lineage>
</organism>
<reference evidence="1 2" key="1">
    <citation type="submission" date="2024-04" db="EMBL/GenBank/DDBJ databases">
        <authorList>
            <person name="Rising A."/>
            <person name="Reimegard J."/>
            <person name="Sonavane S."/>
            <person name="Akerstrom W."/>
            <person name="Nylinder S."/>
            <person name="Hedman E."/>
            <person name="Kallberg Y."/>
        </authorList>
    </citation>
    <scope>NUCLEOTIDE SEQUENCE [LARGE SCALE GENOMIC DNA]</scope>
</reference>
<feature type="non-terminal residue" evidence="1">
    <location>
        <position position="50"/>
    </location>
</feature>
<keyword evidence="2" id="KW-1185">Reference proteome</keyword>
<evidence type="ECO:0000313" key="2">
    <source>
        <dbReference type="Proteomes" id="UP001497382"/>
    </source>
</evidence>
<dbReference type="AlphaFoldDB" id="A0AAV2A2S6"/>
<comment type="caution">
    <text evidence="1">The sequence shown here is derived from an EMBL/GenBank/DDBJ whole genome shotgun (WGS) entry which is preliminary data.</text>
</comment>
<sequence>MIDKILRPKKKREYRIVHRNTEQRQVYQPMALRKYLPYISSLDNYNNPIQ</sequence>
<evidence type="ECO:0008006" key="3">
    <source>
        <dbReference type="Google" id="ProtNLM"/>
    </source>
</evidence>
<protein>
    <recommendedName>
        <fullName evidence="3">Ribosomal protein S18</fullName>
    </recommendedName>
</protein>
<dbReference type="Proteomes" id="UP001497382">
    <property type="component" value="Unassembled WGS sequence"/>
</dbReference>
<gene>
    <name evidence="1" type="ORF">LARSCL_LOCUS8938</name>
</gene>